<evidence type="ECO:0000313" key="2">
    <source>
        <dbReference type="Proteomes" id="UP000559256"/>
    </source>
</evidence>
<keyword evidence="2" id="KW-1185">Reference proteome</keyword>
<comment type="caution">
    <text evidence="1">The sequence shown here is derived from an EMBL/GenBank/DDBJ whole genome shotgun (WGS) entry which is preliminary data.</text>
</comment>
<sequence length="92" mass="10626">MPSLFFWMEARECEYWLWAMVKKGHKRVVDTTKQARALGMRMRGWLCCVNGVNYLKPYGMRPERISSIGSRCSAVTGSLHGHIVSWVFVENS</sequence>
<accession>A0A8H5GWV7</accession>
<name>A0A8H5GWV7_9AGAR</name>
<reference evidence="1 2" key="1">
    <citation type="journal article" date="2020" name="ISME J.">
        <title>Uncovering the hidden diversity of litter-decomposition mechanisms in mushroom-forming fungi.</title>
        <authorList>
            <person name="Floudas D."/>
            <person name="Bentzer J."/>
            <person name="Ahren D."/>
            <person name="Johansson T."/>
            <person name="Persson P."/>
            <person name="Tunlid A."/>
        </authorList>
    </citation>
    <scope>NUCLEOTIDE SEQUENCE [LARGE SCALE GENOMIC DNA]</scope>
    <source>
        <strain evidence="1 2">CBS 291.85</strain>
    </source>
</reference>
<evidence type="ECO:0000313" key="1">
    <source>
        <dbReference type="EMBL" id="KAF5372618.1"/>
    </source>
</evidence>
<organism evidence="1 2">
    <name type="scientific">Tetrapyrgos nigripes</name>
    <dbReference type="NCBI Taxonomy" id="182062"/>
    <lineage>
        <taxon>Eukaryota</taxon>
        <taxon>Fungi</taxon>
        <taxon>Dikarya</taxon>
        <taxon>Basidiomycota</taxon>
        <taxon>Agaricomycotina</taxon>
        <taxon>Agaricomycetes</taxon>
        <taxon>Agaricomycetidae</taxon>
        <taxon>Agaricales</taxon>
        <taxon>Marasmiineae</taxon>
        <taxon>Marasmiaceae</taxon>
        <taxon>Tetrapyrgos</taxon>
    </lineage>
</organism>
<dbReference type="Proteomes" id="UP000559256">
    <property type="component" value="Unassembled WGS sequence"/>
</dbReference>
<gene>
    <name evidence="1" type="ORF">D9758_005247</name>
</gene>
<dbReference type="EMBL" id="JAACJM010000005">
    <property type="protein sequence ID" value="KAF5372618.1"/>
    <property type="molecule type" value="Genomic_DNA"/>
</dbReference>
<dbReference type="AlphaFoldDB" id="A0A8H5GWV7"/>
<proteinExistence type="predicted"/>
<protein>
    <submittedName>
        <fullName evidence="1">Uncharacterized protein</fullName>
    </submittedName>
</protein>